<dbReference type="GeneID" id="25415041"/>
<dbReference type="SMART" id="SM00225">
    <property type="entry name" value="BTB"/>
    <property type="match status" value="1"/>
</dbReference>
<dbReference type="EMBL" id="KL584707">
    <property type="protein sequence ID" value="KEQ74591.1"/>
    <property type="molecule type" value="Genomic_DNA"/>
</dbReference>
<keyword evidence="3" id="KW-1185">Reference proteome</keyword>
<name>A0A074XJ68_9PEZI</name>
<dbReference type="OrthoDB" id="6359816at2759"/>
<dbReference type="InterPro" id="IPR011333">
    <property type="entry name" value="SKP1/BTB/POZ_sf"/>
</dbReference>
<dbReference type="CDD" id="cd18186">
    <property type="entry name" value="BTB_POZ_ZBTB_KLHL-like"/>
    <property type="match status" value="1"/>
</dbReference>
<dbReference type="Pfam" id="PF00651">
    <property type="entry name" value="BTB"/>
    <property type="match status" value="1"/>
</dbReference>
<accession>A0A074XJ68</accession>
<dbReference type="STRING" id="1043004.A0A074XJ68"/>
<evidence type="ECO:0000313" key="2">
    <source>
        <dbReference type="EMBL" id="KEQ74591.1"/>
    </source>
</evidence>
<reference evidence="2 3" key="1">
    <citation type="journal article" date="2014" name="BMC Genomics">
        <title>Genome sequencing of four Aureobasidium pullulans varieties: biotechnological potential, stress tolerance, and description of new species.</title>
        <authorList>
            <person name="Gostin Ar C."/>
            <person name="Ohm R.A."/>
            <person name="Kogej T."/>
            <person name="Sonjak S."/>
            <person name="Turk M."/>
            <person name="Zajc J."/>
            <person name="Zalar P."/>
            <person name="Grube M."/>
            <person name="Sun H."/>
            <person name="Han J."/>
            <person name="Sharma A."/>
            <person name="Chiniquy J."/>
            <person name="Ngan C.Y."/>
            <person name="Lipzen A."/>
            <person name="Barry K."/>
            <person name="Grigoriev I.V."/>
            <person name="Gunde-Cimerman N."/>
        </authorList>
    </citation>
    <scope>NUCLEOTIDE SEQUENCE [LARGE SCALE GENOMIC DNA]</scope>
    <source>
        <strain evidence="2 3">CBS 147.97</strain>
    </source>
</reference>
<evidence type="ECO:0000259" key="1">
    <source>
        <dbReference type="PROSITE" id="PS50097"/>
    </source>
</evidence>
<dbReference type="RefSeq" id="XP_013428745.1">
    <property type="nucleotide sequence ID" value="XM_013573291.1"/>
</dbReference>
<feature type="domain" description="BTB" evidence="1">
    <location>
        <begin position="7"/>
        <end position="75"/>
    </location>
</feature>
<sequence length="194" mass="21983">MADNNFSDVIIKFGDKQVFAHKVILARGSLWFDKALSGNFSEANKKVIELHDDVGSGAVMTMLKHIYGSNYKEQYLDEDDDATVEMHHAVFILGDKYDISSLREEAAARFEKFLAKESRDGEYYDATILTIQKLLGPHAPQLADKSLTERATCFVYGDYKHLLCNYLFRALMAEGSMLHKDLAMEVLEMVSNQL</sequence>
<proteinExistence type="predicted"/>
<dbReference type="AlphaFoldDB" id="A0A074XJ68"/>
<dbReference type="PANTHER" id="PTHR24413">
    <property type="entry name" value="SPECKLE-TYPE POZ PROTEIN"/>
    <property type="match status" value="1"/>
</dbReference>
<protein>
    <recommendedName>
        <fullName evidence="1">BTB domain-containing protein</fullName>
    </recommendedName>
</protein>
<gene>
    <name evidence="2" type="ORF">M436DRAFT_72001</name>
</gene>
<organism evidence="2 3">
    <name type="scientific">Aureobasidium namibiae CBS 147.97</name>
    <dbReference type="NCBI Taxonomy" id="1043004"/>
    <lineage>
        <taxon>Eukaryota</taxon>
        <taxon>Fungi</taxon>
        <taxon>Dikarya</taxon>
        <taxon>Ascomycota</taxon>
        <taxon>Pezizomycotina</taxon>
        <taxon>Dothideomycetes</taxon>
        <taxon>Dothideomycetidae</taxon>
        <taxon>Dothideales</taxon>
        <taxon>Saccotheciaceae</taxon>
        <taxon>Aureobasidium</taxon>
    </lineage>
</organism>
<dbReference type="InterPro" id="IPR000210">
    <property type="entry name" value="BTB/POZ_dom"/>
</dbReference>
<evidence type="ECO:0000313" key="3">
    <source>
        <dbReference type="Proteomes" id="UP000027730"/>
    </source>
</evidence>
<dbReference type="HOGENOM" id="CLU_087641_0_1_1"/>
<dbReference type="Gene3D" id="3.30.710.10">
    <property type="entry name" value="Potassium Channel Kv1.1, Chain A"/>
    <property type="match status" value="1"/>
</dbReference>
<dbReference type="Proteomes" id="UP000027730">
    <property type="component" value="Unassembled WGS sequence"/>
</dbReference>
<dbReference type="PROSITE" id="PS50097">
    <property type="entry name" value="BTB"/>
    <property type="match status" value="1"/>
</dbReference>
<dbReference type="SUPFAM" id="SSF54695">
    <property type="entry name" value="POZ domain"/>
    <property type="match status" value="1"/>
</dbReference>